<evidence type="ECO:0000256" key="1">
    <source>
        <dbReference type="ARBA" id="ARBA00004533"/>
    </source>
</evidence>
<dbReference type="GO" id="GO:0009306">
    <property type="term" value="P:protein secretion"/>
    <property type="evidence" value="ECO:0007669"/>
    <property type="project" value="InterPro"/>
</dbReference>
<keyword evidence="8" id="KW-1133">Transmembrane helix</keyword>
<evidence type="ECO:0000256" key="5">
    <source>
        <dbReference type="ARBA" id="ARBA00022519"/>
    </source>
</evidence>
<dbReference type="Proteomes" id="UP000017842">
    <property type="component" value="Unassembled WGS sequence"/>
</dbReference>
<evidence type="ECO:0000256" key="3">
    <source>
        <dbReference type="ARBA" id="ARBA00022448"/>
    </source>
</evidence>
<dbReference type="EMBL" id="AYLO01000059">
    <property type="protein sequence ID" value="ESS72320.1"/>
    <property type="molecule type" value="Genomic_DNA"/>
</dbReference>
<name>V5BG91_9GAMM</name>
<evidence type="ECO:0000256" key="4">
    <source>
        <dbReference type="ARBA" id="ARBA00022475"/>
    </source>
</evidence>
<dbReference type="RefSeq" id="WP_023494671.1">
    <property type="nucleotide sequence ID" value="NZ_AYLO01000059.1"/>
</dbReference>
<accession>V5BG91</accession>
<evidence type="ECO:0000256" key="2">
    <source>
        <dbReference type="ARBA" id="ARBA00007246"/>
    </source>
</evidence>
<keyword evidence="9" id="KW-0472">Membrane</keyword>
<dbReference type="PANTHER" id="PTHR38831:SF2">
    <property type="entry name" value="TYPE II SECRETION SYSTEM PROTEIN K"/>
    <property type="match status" value="1"/>
</dbReference>
<sequence length="337" mass="37159">MDRKNKYSQVKSTQLGFALVLVLWVLSLLTIMAGSFALTMRRESTVVAGIKDNAGAIATAEAGIAYAEMMLLNPEPNKSWRADGNIYQVDFGDTRIRLRLLSESGKIDINKADLPLLQALFSQAPAEEEQQAKLVAAIMDWRDPDDLLSIDGAEKKEYKDAGLKYQPRNKPFQTMEELQMVLGMDEHIYNWLEPVITVYSGQPQVNLKLASTKVMKIIPNLDATLIESYVATRLDSAKNDLPTPEFQGGLVKSGILGASNETIKITSEALMADETSAIVVATVLKSGVGQSGLSDTNQPPPFNILEWQRNPTNGESLYTDEMSELLVKQYAEPELSD</sequence>
<keyword evidence="12" id="KW-1185">Reference proteome</keyword>
<keyword evidence="3" id="KW-0813">Transport</keyword>
<feature type="domain" description="T2SS protein K first SAM-like" evidence="10">
    <location>
        <begin position="99"/>
        <end position="199"/>
    </location>
</feature>
<proteinExistence type="inferred from homology"/>
<dbReference type="AlphaFoldDB" id="V5BG91"/>
<keyword evidence="4" id="KW-1003">Cell membrane</keyword>
<keyword evidence="5" id="KW-0997">Cell inner membrane</keyword>
<organism evidence="11 12">
    <name type="scientific">Methyloglobulus morosus KoM1</name>
    <dbReference type="NCBI Taxonomy" id="1116472"/>
    <lineage>
        <taxon>Bacteria</taxon>
        <taxon>Pseudomonadati</taxon>
        <taxon>Pseudomonadota</taxon>
        <taxon>Gammaproteobacteria</taxon>
        <taxon>Methylococcales</taxon>
        <taxon>Methylococcaceae</taxon>
        <taxon>Methyloglobulus</taxon>
    </lineage>
</organism>
<evidence type="ECO:0000256" key="7">
    <source>
        <dbReference type="ARBA" id="ARBA00022927"/>
    </source>
</evidence>
<dbReference type="STRING" id="1116472.MGMO_61c00310"/>
<dbReference type="eggNOG" id="COG3156">
    <property type="taxonomic scope" value="Bacteria"/>
</dbReference>
<evidence type="ECO:0000313" key="11">
    <source>
        <dbReference type="EMBL" id="ESS72320.1"/>
    </source>
</evidence>
<dbReference type="Pfam" id="PF21687">
    <property type="entry name" value="T2SSK_1st"/>
    <property type="match status" value="1"/>
</dbReference>
<dbReference type="InterPro" id="IPR049031">
    <property type="entry name" value="T2SSK_SAM-like_1st"/>
</dbReference>
<dbReference type="Gene3D" id="1.10.40.60">
    <property type="entry name" value="EpsJ-like"/>
    <property type="match status" value="1"/>
</dbReference>
<dbReference type="GO" id="GO:0005886">
    <property type="term" value="C:plasma membrane"/>
    <property type="evidence" value="ECO:0007669"/>
    <property type="project" value="UniProtKB-SubCell"/>
</dbReference>
<evidence type="ECO:0000313" key="12">
    <source>
        <dbReference type="Proteomes" id="UP000017842"/>
    </source>
</evidence>
<dbReference type="SUPFAM" id="SSF158544">
    <property type="entry name" value="GspK insert domain-like"/>
    <property type="match status" value="1"/>
</dbReference>
<evidence type="ECO:0000256" key="6">
    <source>
        <dbReference type="ARBA" id="ARBA00022692"/>
    </source>
</evidence>
<keyword evidence="7" id="KW-0653">Protein transport</keyword>
<gene>
    <name evidence="11" type="primary">pefK</name>
    <name evidence="11" type="ORF">MGMO_61c00310</name>
</gene>
<evidence type="ECO:0000256" key="9">
    <source>
        <dbReference type="ARBA" id="ARBA00023136"/>
    </source>
</evidence>
<dbReference type="InterPro" id="IPR005628">
    <property type="entry name" value="GspK"/>
</dbReference>
<evidence type="ECO:0000259" key="10">
    <source>
        <dbReference type="Pfam" id="PF21687"/>
    </source>
</evidence>
<dbReference type="InterPro" id="IPR038072">
    <property type="entry name" value="GspK_central_sf"/>
</dbReference>
<comment type="subcellular location">
    <subcellularLocation>
        <location evidence="1">Cell inner membrane</location>
    </subcellularLocation>
</comment>
<evidence type="ECO:0000256" key="8">
    <source>
        <dbReference type="ARBA" id="ARBA00022989"/>
    </source>
</evidence>
<comment type="caution">
    <text evidence="11">The sequence shown here is derived from an EMBL/GenBank/DDBJ whole genome shotgun (WGS) entry which is preliminary data.</text>
</comment>
<dbReference type="PATRIC" id="fig|1116472.3.peg.1908"/>
<keyword evidence="6" id="KW-0812">Transmembrane</keyword>
<reference evidence="11 12" key="1">
    <citation type="journal article" date="2013" name="Genome Announc.">
        <title>Draft Genome Sequence of the Methanotrophic Gammaproteobacterium Methyloglobulus morosus DSM 22980 Strain KoM1.</title>
        <authorList>
            <person name="Poehlein A."/>
            <person name="Deutzmann J.S."/>
            <person name="Daniel R."/>
            <person name="Simeonova D.D."/>
        </authorList>
    </citation>
    <scope>NUCLEOTIDE SEQUENCE [LARGE SCALE GENOMIC DNA]</scope>
    <source>
        <strain evidence="11 12">KoM1</strain>
    </source>
</reference>
<comment type="similarity">
    <text evidence="2">Belongs to the GSP K family.</text>
</comment>
<protein>
    <submittedName>
        <fullName evidence="11">Type II secretion system protein K</fullName>
    </submittedName>
</protein>
<dbReference type="PANTHER" id="PTHR38831">
    <property type="entry name" value="TYPE II SECRETION SYSTEM PROTEIN K"/>
    <property type="match status" value="1"/>
</dbReference>